<dbReference type="PANTHER" id="PTHR40036">
    <property type="entry name" value="MACROCIN O-METHYLTRANSFERASE"/>
    <property type="match status" value="1"/>
</dbReference>
<dbReference type="PANTHER" id="PTHR40036:SF1">
    <property type="entry name" value="MACROCIN O-METHYLTRANSFERASE"/>
    <property type="match status" value="1"/>
</dbReference>
<dbReference type="InterPro" id="IPR029063">
    <property type="entry name" value="SAM-dependent_MTases_sf"/>
</dbReference>
<comment type="caution">
    <text evidence="1">The sequence shown here is derived from an EMBL/GenBank/DDBJ whole genome shotgun (WGS) entry which is preliminary data.</text>
</comment>
<dbReference type="GO" id="GO:0008168">
    <property type="term" value="F:methyltransferase activity"/>
    <property type="evidence" value="ECO:0007669"/>
    <property type="project" value="UniProtKB-KW"/>
</dbReference>
<accession>A0A3R9NXU9</accession>
<keyword evidence="1" id="KW-0489">Methyltransferase</keyword>
<dbReference type="RefSeq" id="WP_185827144.1">
    <property type="nucleotide sequence ID" value="NZ_RSDW01000001.1"/>
</dbReference>
<evidence type="ECO:0000313" key="2">
    <source>
        <dbReference type="Proteomes" id="UP000269669"/>
    </source>
</evidence>
<keyword evidence="2" id="KW-1185">Reference proteome</keyword>
<dbReference type="Gene3D" id="3.40.50.150">
    <property type="entry name" value="Vaccinia Virus protein VP39"/>
    <property type="match status" value="1"/>
</dbReference>
<reference evidence="1 2" key="1">
    <citation type="submission" date="2018-12" db="EMBL/GenBank/DDBJ databases">
        <title>Sequencing of bacterial isolates from soil warming experiment in Harvard Forest, Massachusetts, USA.</title>
        <authorList>
            <person name="Deangelis K."/>
        </authorList>
    </citation>
    <scope>NUCLEOTIDE SEQUENCE [LARGE SCALE GENOMIC DNA]</scope>
    <source>
        <strain evidence="1 2">EB153</strain>
    </source>
</reference>
<dbReference type="Proteomes" id="UP000269669">
    <property type="component" value="Unassembled WGS sequence"/>
</dbReference>
<proteinExistence type="predicted"/>
<gene>
    <name evidence="1" type="ORF">EDE15_2729</name>
</gene>
<name>A0A3R9NXU9_9BACT</name>
<protein>
    <submittedName>
        <fullName evidence="1">Macrocin-O-methyltransferase TylF</fullName>
    </submittedName>
</protein>
<dbReference type="Pfam" id="PF05711">
    <property type="entry name" value="TylF"/>
    <property type="match status" value="1"/>
</dbReference>
<dbReference type="AlphaFoldDB" id="A0A3R9NXU9"/>
<sequence length="217" mass="23775">MATIHNSDFMTDPRFQSAYAAGMSTGSWAGCDPQWGAYIACWAAESVLRLDGDFVECGVNRGGLARTILGFVDLPSSGKKFYLFDTFEGLVQRYLTPEEEKNGITAGGFEPCYDEVVRTFSQFGNTVVLVKGAVPDTLAASAPEKVAYLSIDMNCVNPEIAAAEFFWPRMVRGAIMLLDDYGWARHAAQKQGFDRFAQERGVLILSLPTGQGLIMKL</sequence>
<keyword evidence="1" id="KW-0808">Transferase</keyword>
<organism evidence="1 2">
    <name type="scientific">Edaphobacter aggregans</name>
    <dbReference type="NCBI Taxonomy" id="570835"/>
    <lineage>
        <taxon>Bacteria</taxon>
        <taxon>Pseudomonadati</taxon>
        <taxon>Acidobacteriota</taxon>
        <taxon>Terriglobia</taxon>
        <taxon>Terriglobales</taxon>
        <taxon>Acidobacteriaceae</taxon>
        <taxon>Edaphobacter</taxon>
    </lineage>
</organism>
<dbReference type="GO" id="GO:0032259">
    <property type="term" value="P:methylation"/>
    <property type="evidence" value="ECO:0007669"/>
    <property type="project" value="UniProtKB-KW"/>
</dbReference>
<dbReference type="EMBL" id="RSDW01000001">
    <property type="protein sequence ID" value="RSL17199.1"/>
    <property type="molecule type" value="Genomic_DNA"/>
</dbReference>
<evidence type="ECO:0000313" key="1">
    <source>
        <dbReference type="EMBL" id="RSL17199.1"/>
    </source>
</evidence>
<dbReference type="InterPro" id="IPR008884">
    <property type="entry name" value="TylF_MeTrfase"/>
</dbReference>